<protein>
    <submittedName>
        <fullName evidence="1">Uncharacterized protein</fullName>
    </submittedName>
</protein>
<evidence type="ECO:0000313" key="1">
    <source>
        <dbReference type="EMBL" id="KAF3588606.1"/>
    </source>
</evidence>
<accession>A0A8S9S7D6</accession>
<dbReference type="Proteomes" id="UP000712600">
    <property type="component" value="Unassembled WGS sequence"/>
</dbReference>
<dbReference type="AlphaFoldDB" id="A0A8S9S7D6"/>
<gene>
    <name evidence="1" type="ORF">F2Q69_00031044</name>
</gene>
<name>A0A8S9S7D6_BRACR</name>
<reference evidence="1" key="1">
    <citation type="submission" date="2019-12" db="EMBL/GenBank/DDBJ databases">
        <title>Genome sequencing and annotation of Brassica cretica.</title>
        <authorList>
            <person name="Studholme D.J."/>
            <person name="Sarris P."/>
        </authorList>
    </citation>
    <scope>NUCLEOTIDE SEQUENCE</scope>
    <source>
        <strain evidence="1">PFS-109/04</strain>
        <tissue evidence="1">Leaf</tissue>
    </source>
</reference>
<dbReference type="EMBL" id="QGKX02000088">
    <property type="protein sequence ID" value="KAF3588606.1"/>
    <property type="molecule type" value="Genomic_DNA"/>
</dbReference>
<organism evidence="1 2">
    <name type="scientific">Brassica cretica</name>
    <name type="common">Mustard</name>
    <dbReference type="NCBI Taxonomy" id="69181"/>
    <lineage>
        <taxon>Eukaryota</taxon>
        <taxon>Viridiplantae</taxon>
        <taxon>Streptophyta</taxon>
        <taxon>Embryophyta</taxon>
        <taxon>Tracheophyta</taxon>
        <taxon>Spermatophyta</taxon>
        <taxon>Magnoliopsida</taxon>
        <taxon>eudicotyledons</taxon>
        <taxon>Gunneridae</taxon>
        <taxon>Pentapetalae</taxon>
        <taxon>rosids</taxon>
        <taxon>malvids</taxon>
        <taxon>Brassicales</taxon>
        <taxon>Brassicaceae</taxon>
        <taxon>Brassiceae</taxon>
        <taxon>Brassica</taxon>
    </lineage>
</organism>
<proteinExistence type="predicted"/>
<evidence type="ECO:0000313" key="2">
    <source>
        <dbReference type="Proteomes" id="UP000712600"/>
    </source>
</evidence>
<sequence length="70" mass="7728">MGVSVEVMTESVCVGYGSVLAGFPSITGTASDARLCNPNTAFHYCIWDHRIQQPYNQKVHGYYSNVKLSK</sequence>
<comment type="caution">
    <text evidence="1">The sequence shown here is derived from an EMBL/GenBank/DDBJ whole genome shotgun (WGS) entry which is preliminary data.</text>
</comment>